<protein>
    <recommendedName>
        <fullName evidence="2">SAP domain-containing protein</fullName>
    </recommendedName>
</protein>
<proteinExistence type="predicted"/>
<reference evidence="3" key="1">
    <citation type="journal article" date="2020" name="Nature">
        <title>Giant virus diversity and host interactions through global metagenomics.</title>
        <authorList>
            <person name="Schulz F."/>
            <person name="Roux S."/>
            <person name="Paez-Espino D."/>
            <person name="Jungbluth S."/>
            <person name="Walsh D.A."/>
            <person name="Denef V.J."/>
            <person name="McMahon K.D."/>
            <person name="Konstantinidis K.T."/>
            <person name="Eloe-Fadrosh E.A."/>
            <person name="Kyrpides N.C."/>
            <person name="Woyke T."/>
        </authorList>
    </citation>
    <scope>NUCLEOTIDE SEQUENCE</scope>
    <source>
        <strain evidence="3">GVMAG-S-1102113-126</strain>
    </source>
</reference>
<feature type="compositionally biased region" description="Low complexity" evidence="1">
    <location>
        <begin position="55"/>
        <end position="77"/>
    </location>
</feature>
<name>A0A6C0K9E2_9ZZZZ</name>
<feature type="region of interest" description="Disordered" evidence="1">
    <location>
        <begin position="1"/>
        <end position="24"/>
    </location>
</feature>
<feature type="compositionally biased region" description="Pro residues" evidence="1">
    <location>
        <begin position="142"/>
        <end position="151"/>
    </location>
</feature>
<organism evidence="3">
    <name type="scientific">viral metagenome</name>
    <dbReference type="NCBI Taxonomy" id="1070528"/>
    <lineage>
        <taxon>unclassified sequences</taxon>
        <taxon>metagenomes</taxon>
        <taxon>organismal metagenomes</taxon>
    </lineage>
</organism>
<dbReference type="Pfam" id="PF02037">
    <property type="entry name" value="SAP"/>
    <property type="match status" value="1"/>
</dbReference>
<feature type="region of interest" description="Disordered" evidence="1">
    <location>
        <begin position="40"/>
        <end position="95"/>
    </location>
</feature>
<dbReference type="SUPFAM" id="SSF68906">
    <property type="entry name" value="SAP domain"/>
    <property type="match status" value="1"/>
</dbReference>
<dbReference type="Gene3D" id="1.10.720.30">
    <property type="entry name" value="SAP domain"/>
    <property type="match status" value="1"/>
</dbReference>
<feature type="domain" description="SAP" evidence="2">
    <location>
        <begin position="23"/>
        <end position="50"/>
    </location>
</feature>
<feature type="region of interest" description="Disordered" evidence="1">
    <location>
        <begin position="136"/>
        <end position="164"/>
    </location>
</feature>
<accession>A0A6C0K9E2</accession>
<dbReference type="InterPro" id="IPR036361">
    <property type="entry name" value="SAP_dom_sf"/>
</dbReference>
<evidence type="ECO:0000313" key="3">
    <source>
        <dbReference type="EMBL" id="QHU14675.1"/>
    </source>
</evidence>
<sequence length="164" mass="17798">MAPNLDLCDKVKSKANPDAPTRDDLVKECKKQGLRYSGTKKELCDRLKAARRPSRSSSASSGPSSASSSSSRSSGGSFAHLRKHNPKALTNERANAEMDAVTFRGSKYGDVDLFRGILNTVHPSTQRLVVRRWWGPRQRRSPPAPPAPLVPTCPGRVQACSSSP</sequence>
<evidence type="ECO:0000256" key="1">
    <source>
        <dbReference type="SAM" id="MobiDB-lite"/>
    </source>
</evidence>
<dbReference type="InterPro" id="IPR003034">
    <property type="entry name" value="SAP_dom"/>
</dbReference>
<dbReference type="EMBL" id="MN740845">
    <property type="protein sequence ID" value="QHU14675.1"/>
    <property type="molecule type" value="Genomic_DNA"/>
</dbReference>
<dbReference type="AlphaFoldDB" id="A0A6C0K9E2"/>
<evidence type="ECO:0000259" key="2">
    <source>
        <dbReference type="Pfam" id="PF02037"/>
    </source>
</evidence>